<dbReference type="InParanoid" id="T0Q5L4"/>
<reference evidence="3 4" key="1">
    <citation type="submission" date="2012-04" db="EMBL/GenBank/DDBJ databases">
        <title>The Genome Sequence of Saprolegnia declina VS20.</title>
        <authorList>
            <consortium name="The Broad Institute Genome Sequencing Platform"/>
            <person name="Russ C."/>
            <person name="Nusbaum C."/>
            <person name="Tyler B."/>
            <person name="van West P."/>
            <person name="Dieguez-Uribeondo J."/>
            <person name="de Bruijn I."/>
            <person name="Tripathy S."/>
            <person name="Jiang R."/>
            <person name="Young S.K."/>
            <person name="Zeng Q."/>
            <person name="Gargeya S."/>
            <person name="Fitzgerald M."/>
            <person name="Haas B."/>
            <person name="Abouelleil A."/>
            <person name="Alvarado L."/>
            <person name="Arachchi H.M."/>
            <person name="Berlin A."/>
            <person name="Chapman S.B."/>
            <person name="Goldberg J."/>
            <person name="Griggs A."/>
            <person name="Gujja S."/>
            <person name="Hansen M."/>
            <person name="Howarth C."/>
            <person name="Imamovic A."/>
            <person name="Larimer J."/>
            <person name="McCowen C."/>
            <person name="Montmayeur A."/>
            <person name="Murphy C."/>
            <person name="Neiman D."/>
            <person name="Pearson M."/>
            <person name="Priest M."/>
            <person name="Roberts A."/>
            <person name="Saif S."/>
            <person name="Shea T."/>
            <person name="Sisk P."/>
            <person name="Sykes S."/>
            <person name="Wortman J."/>
            <person name="Nusbaum C."/>
            <person name="Birren B."/>
        </authorList>
    </citation>
    <scope>NUCLEOTIDE SEQUENCE [LARGE SCALE GENOMIC DNA]</scope>
    <source>
        <strain evidence="3 4">VS20</strain>
    </source>
</reference>
<dbReference type="Pfam" id="PF00249">
    <property type="entry name" value="Myb_DNA-binding"/>
    <property type="match status" value="1"/>
</dbReference>
<dbReference type="InterPro" id="IPR001005">
    <property type="entry name" value="SANT/Myb"/>
</dbReference>
<dbReference type="AlphaFoldDB" id="T0Q5L4"/>
<dbReference type="InterPro" id="IPR017930">
    <property type="entry name" value="Myb_dom"/>
</dbReference>
<sequence length="285" mass="32595">MAMAWTSAADDRLVALVAALGPRWSTISERMEIEGHHWSRKQCRERYVHHVDPTLTTSAWSDDEDAALRRAYAQFAVDPAKVPWTLVAAALPRRRSVEHVRYRWQQMTRPRCAKRKRNQVPWSESEDATLAQLVARDAPSWLHVAANLPGRTDLQCRQHWNQVLQPTLKKGKNTWSPEDDALLRAKVAELGSAWTEIAKSFPGRLGKQCRERYRNHADPSLTKAPWTSQDDDALQAAYTTYPQQWARIAELLPGRSENAIKNHWYALQPAQPAARRTRADSRTPP</sequence>
<feature type="domain" description="HTH myb-type" evidence="2">
    <location>
        <begin position="165"/>
        <end position="221"/>
    </location>
</feature>
<proteinExistence type="predicted"/>
<evidence type="ECO:0000313" key="4">
    <source>
        <dbReference type="Proteomes" id="UP000030762"/>
    </source>
</evidence>
<gene>
    <name evidence="3" type="ORF">SDRG_12430</name>
</gene>
<dbReference type="SUPFAM" id="SSF46689">
    <property type="entry name" value="Homeodomain-like"/>
    <property type="match status" value="4"/>
</dbReference>
<organism evidence="3 4">
    <name type="scientific">Saprolegnia diclina (strain VS20)</name>
    <dbReference type="NCBI Taxonomy" id="1156394"/>
    <lineage>
        <taxon>Eukaryota</taxon>
        <taxon>Sar</taxon>
        <taxon>Stramenopiles</taxon>
        <taxon>Oomycota</taxon>
        <taxon>Saprolegniomycetes</taxon>
        <taxon>Saprolegniales</taxon>
        <taxon>Saprolegniaceae</taxon>
        <taxon>Saprolegnia</taxon>
    </lineage>
</organism>
<dbReference type="GO" id="GO:0000981">
    <property type="term" value="F:DNA-binding transcription factor activity, RNA polymerase II-specific"/>
    <property type="evidence" value="ECO:0007669"/>
    <property type="project" value="TreeGrafter"/>
</dbReference>
<dbReference type="PROSITE" id="PS51294">
    <property type="entry name" value="HTH_MYB"/>
    <property type="match status" value="4"/>
</dbReference>
<dbReference type="OrthoDB" id="2143914at2759"/>
<dbReference type="InterPro" id="IPR009057">
    <property type="entry name" value="Homeodomain-like_sf"/>
</dbReference>
<dbReference type="Proteomes" id="UP000030762">
    <property type="component" value="Unassembled WGS sequence"/>
</dbReference>
<dbReference type="GO" id="GO:0000978">
    <property type="term" value="F:RNA polymerase II cis-regulatory region sequence-specific DNA binding"/>
    <property type="evidence" value="ECO:0007669"/>
    <property type="project" value="TreeGrafter"/>
</dbReference>
<dbReference type="eggNOG" id="KOG0048">
    <property type="taxonomic scope" value="Eukaryota"/>
</dbReference>
<dbReference type="Pfam" id="PF13921">
    <property type="entry name" value="Myb_DNA-bind_6"/>
    <property type="match status" value="2"/>
</dbReference>
<feature type="domain" description="Myb-like" evidence="1">
    <location>
        <begin position="52"/>
        <end position="108"/>
    </location>
</feature>
<dbReference type="PROSITE" id="PS50090">
    <property type="entry name" value="MYB_LIKE"/>
    <property type="match status" value="5"/>
</dbReference>
<dbReference type="VEuPathDB" id="FungiDB:SDRG_12430"/>
<name>T0Q5L4_SAPDV</name>
<feature type="domain" description="HTH myb-type" evidence="2">
    <location>
        <begin position="52"/>
        <end position="112"/>
    </location>
</feature>
<dbReference type="EMBL" id="JH767180">
    <property type="protein sequence ID" value="EQC29886.1"/>
    <property type="molecule type" value="Genomic_DNA"/>
</dbReference>
<keyword evidence="4" id="KW-1185">Reference proteome</keyword>
<dbReference type="PANTHER" id="PTHR45614:SF25">
    <property type="entry name" value="MYB PROTEIN"/>
    <property type="match status" value="1"/>
</dbReference>
<feature type="domain" description="HTH myb-type" evidence="2">
    <location>
        <begin position="223"/>
        <end position="272"/>
    </location>
</feature>
<feature type="domain" description="Myb-like" evidence="1">
    <location>
        <begin position="218"/>
        <end position="268"/>
    </location>
</feature>
<dbReference type="SMART" id="SM00717">
    <property type="entry name" value="SANT"/>
    <property type="match status" value="5"/>
</dbReference>
<protein>
    <submittedName>
        <fullName evidence="3">Uncharacterized protein</fullName>
    </submittedName>
</protein>
<feature type="domain" description="HTH myb-type" evidence="2">
    <location>
        <begin position="114"/>
        <end position="164"/>
    </location>
</feature>
<dbReference type="RefSeq" id="XP_008616725.1">
    <property type="nucleotide sequence ID" value="XM_008618503.1"/>
</dbReference>
<feature type="domain" description="Myb-like" evidence="1">
    <location>
        <begin position="167"/>
        <end position="217"/>
    </location>
</feature>
<evidence type="ECO:0000259" key="1">
    <source>
        <dbReference type="PROSITE" id="PS50090"/>
    </source>
</evidence>
<evidence type="ECO:0000313" key="3">
    <source>
        <dbReference type="EMBL" id="EQC29886.1"/>
    </source>
</evidence>
<evidence type="ECO:0000259" key="2">
    <source>
        <dbReference type="PROSITE" id="PS51294"/>
    </source>
</evidence>
<dbReference type="PANTHER" id="PTHR45614">
    <property type="entry name" value="MYB PROTEIN-RELATED"/>
    <property type="match status" value="1"/>
</dbReference>
<accession>T0Q5L4</accession>
<dbReference type="GeneID" id="19953157"/>
<feature type="domain" description="Myb-like" evidence="1">
    <location>
        <begin position="114"/>
        <end position="164"/>
    </location>
</feature>
<dbReference type="OMA" id="WLFIASQ"/>
<feature type="domain" description="Myb-like" evidence="1">
    <location>
        <begin position="1"/>
        <end position="51"/>
    </location>
</feature>
<dbReference type="GO" id="GO:0005634">
    <property type="term" value="C:nucleus"/>
    <property type="evidence" value="ECO:0007669"/>
    <property type="project" value="TreeGrafter"/>
</dbReference>
<dbReference type="InterPro" id="IPR050560">
    <property type="entry name" value="MYB_TF"/>
</dbReference>
<dbReference type="STRING" id="1156394.T0Q5L4"/>
<dbReference type="Gene3D" id="1.10.10.60">
    <property type="entry name" value="Homeodomain-like"/>
    <property type="match status" value="5"/>
</dbReference>
<dbReference type="CDD" id="cd00167">
    <property type="entry name" value="SANT"/>
    <property type="match status" value="5"/>
</dbReference>